<evidence type="ECO:0000313" key="4">
    <source>
        <dbReference type="Proteomes" id="UP000480275"/>
    </source>
</evidence>
<dbReference type="GO" id="GO:0003677">
    <property type="term" value="F:DNA binding"/>
    <property type="evidence" value="ECO:0007669"/>
    <property type="project" value="InterPro"/>
</dbReference>
<dbReference type="InterPro" id="IPR025948">
    <property type="entry name" value="HTH-like_dom"/>
</dbReference>
<gene>
    <name evidence="3" type="ORF">GHK24_13450</name>
</gene>
<dbReference type="InterPro" id="IPR048020">
    <property type="entry name" value="Transpos_IS3"/>
</dbReference>
<protein>
    <submittedName>
        <fullName evidence="3">IS3 family transposase</fullName>
    </submittedName>
</protein>
<dbReference type="PROSITE" id="PS50994">
    <property type="entry name" value="INTEGRASE"/>
    <property type="match status" value="1"/>
</dbReference>
<reference evidence="3 4" key="1">
    <citation type="submission" date="2019-10" db="EMBL/GenBank/DDBJ databases">
        <title>Whole-genome sequence of the purple nonsulfur photosynthetic bacterium Rhodocyclus tenuis.</title>
        <authorList>
            <person name="Kyndt J.A."/>
            <person name="Meyer T.E."/>
        </authorList>
    </citation>
    <scope>NUCLEOTIDE SEQUENCE [LARGE SCALE GENOMIC DNA]</scope>
    <source>
        <strain evidence="3 4">DSM 110</strain>
    </source>
</reference>
<dbReference type="InterPro" id="IPR036397">
    <property type="entry name" value="RNaseH_sf"/>
</dbReference>
<dbReference type="GO" id="GO:0004803">
    <property type="term" value="F:transposase activity"/>
    <property type="evidence" value="ECO:0007669"/>
    <property type="project" value="InterPro"/>
</dbReference>
<dbReference type="EMBL" id="WIXJ01000023">
    <property type="protein sequence ID" value="MQY52770.1"/>
    <property type="molecule type" value="Genomic_DNA"/>
</dbReference>
<organism evidence="3 4">
    <name type="scientific">Rhodocyclus tenuis</name>
    <name type="common">Rhodospirillum tenue</name>
    <dbReference type="NCBI Taxonomy" id="1066"/>
    <lineage>
        <taxon>Bacteria</taxon>
        <taxon>Pseudomonadati</taxon>
        <taxon>Pseudomonadota</taxon>
        <taxon>Betaproteobacteria</taxon>
        <taxon>Rhodocyclales</taxon>
        <taxon>Rhodocyclaceae</taxon>
        <taxon>Rhodocyclus</taxon>
    </lineage>
</organism>
<dbReference type="PANTHER" id="PTHR47515:SF1">
    <property type="entry name" value="BLR2054 PROTEIN"/>
    <property type="match status" value="1"/>
</dbReference>
<dbReference type="NCBIfam" id="NF033516">
    <property type="entry name" value="transpos_IS3"/>
    <property type="match status" value="1"/>
</dbReference>
<dbReference type="AlphaFoldDB" id="A0A6L5K1Q4"/>
<dbReference type="SUPFAM" id="SSF53098">
    <property type="entry name" value="Ribonuclease H-like"/>
    <property type="match status" value="1"/>
</dbReference>
<dbReference type="GO" id="GO:0015074">
    <property type="term" value="P:DNA integration"/>
    <property type="evidence" value="ECO:0007669"/>
    <property type="project" value="InterPro"/>
</dbReference>
<name>A0A6L5K1Q4_RHOTE</name>
<dbReference type="GO" id="GO:0006313">
    <property type="term" value="P:DNA transposition"/>
    <property type="evidence" value="ECO:0007669"/>
    <property type="project" value="InterPro"/>
</dbReference>
<proteinExistence type="predicted"/>
<evidence type="ECO:0000313" key="3">
    <source>
        <dbReference type="EMBL" id="MQY52770.1"/>
    </source>
</evidence>
<dbReference type="InterPro" id="IPR001584">
    <property type="entry name" value="Integrase_cat-core"/>
</dbReference>
<feature type="region of interest" description="Disordered" evidence="1">
    <location>
        <begin position="361"/>
        <end position="380"/>
    </location>
</feature>
<evidence type="ECO:0000256" key="1">
    <source>
        <dbReference type="SAM" id="MobiDB-lite"/>
    </source>
</evidence>
<sequence length="380" mass="44272">MKKSKFTEEQIAFALKQADVGTPVAEVCRKMGISDATFYNWRKKYGGLGPSELRRLKQLEEENSKLKRLVADLSLDKAMLQDVLGKKALKPSRRRDLVDHLISRFGASQRQACGVMKISRSVYGYRSQARDATPLIMRIKEITSTRVHYGYRRVHVLLRREGWKDNHKRVYRLYREMGLSLRHHRPRRNKAARLRQPKRHASAINEIWSMDFVADALFDGRRLRTLPIVDNYTSECLAIDVGQSLKGEDVVRVLEQLRHSRGLPKSIKVDNGSEFISKAMDRWAYENGVELDFSRPGKPTDNAKVESFNGRFREECLNEHWFLSLDDAKGKIEAWRRYYNEERPHSALNWMTPAEFARQCRNKPSPEGFQEPEISSLDRY</sequence>
<dbReference type="SUPFAM" id="SSF46689">
    <property type="entry name" value="Homeodomain-like"/>
    <property type="match status" value="1"/>
</dbReference>
<dbReference type="InterPro" id="IPR009057">
    <property type="entry name" value="Homeodomain-like_sf"/>
</dbReference>
<accession>A0A6L5K1Q4</accession>
<dbReference type="PANTHER" id="PTHR47515">
    <property type="entry name" value="LOW CALCIUM RESPONSE LOCUS PROTEIN T"/>
    <property type="match status" value="1"/>
</dbReference>
<dbReference type="Gene3D" id="3.30.420.10">
    <property type="entry name" value="Ribonuclease H-like superfamily/Ribonuclease H"/>
    <property type="match status" value="1"/>
</dbReference>
<evidence type="ECO:0000259" key="2">
    <source>
        <dbReference type="PROSITE" id="PS50994"/>
    </source>
</evidence>
<feature type="domain" description="Integrase catalytic" evidence="2">
    <location>
        <begin position="193"/>
        <end position="361"/>
    </location>
</feature>
<dbReference type="Proteomes" id="UP000480275">
    <property type="component" value="Unassembled WGS sequence"/>
</dbReference>
<dbReference type="Pfam" id="PF13276">
    <property type="entry name" value="HTH_21"/>
    <property type="match status" value="1"/>
</dbReference>
<dbReference type="InterPro" id="IPR002514">
    <property type="entry name" value="Transposase_8"/>
</dbReference>
<dbReference type="InterPro" id="IPR012337">
    <property type="entry name" value="RNaseH-like_sf"/>
</dbReference>
<dbReference type="Pfam" id="PF13683">
    <property type="entry name" value="rve_3"/>
    <property type="match status" value="1"/>
</dbReference>
<dbReference type="Pfam" id="PF01527">
    <property type="entry name" value="HTH_Tnp_1"/>
    <property type="match status" value="1"/>
</dbReference>
<comment type="caution">
    <text evidence="3">The sequence shown here is derived from an EMBL/GenBank/DDBJ whole genome shotgun (WGS) entry which is preliminary data.</text>
</comment>